<feature type="domain" description="Strictosidine synthase conserved region" evidence="4">
    <location>
        <begin position="144"/>
        <end position="237"/>
    </location>
</feature>
<dbReference type="Pfam" id="PF03088">
    <property type="entry name" value="Str_synth"/>
    <property type="match status" value="1"/>
</dbReference>
<keyword evidence="6" id="KW-1185">Reference proteome</keyword>
<dbReference type="Gene3D" id="2.120.10.30">
    <property type="entry name" value="TolB, C-terminal domain"/>
    <property type="match status" value="1"/>
</dbReference>
<dbReference type="InterPro" id="IPR018119">
    <property type="entry name" value="Strictosidine_synth_cons-reg"/>
</dbReference>
<dbReference type="OrthoDB" id="9775406at2"/>
<dbReference type="GO" id="GO:0016787">
    <property type="term" value="F:hydrolase activity"/>
    <property type="evidence" value="ECO:0007669"/>
    <property type="project" value="TreeGrafter"/>
</dbReference>
<evidence type="ECO:0000259" key="4">
    <source>
        <dbReference type="Pfam" id="PF03088"/>
    </source>
</evidence>
<gene>
    <name evidence="5" type="ORF">RJ41_14005</name>
</gene>
<dbReference type="InterPro" id="IPR011042">
    <property type="entry name" value="6-blade_b-propeller_TolB-like"/>
</dbReference>
<dbReference type="PANTHER" id="PTHR10426">
    <property type="entry name" value="STRICTOSIDINE SYNTHASE-RELATED"/>
    <property type="match status" value="1"/>
</dbReference>
<dbReference type="AlphaFoldDB" id="A0A0B3YZ80"/>
<keyword evidence="3" id="KW-0325">Glycoprotein</keyword>
<evidence type="ECO:0000256" key="1">
    <source>
        <dbReference type="ARBA" id="ARBA00009191"/>
    </source>
</evidence>
<dbReference type="SUPFAM" id="SSF63829">
    <property type="entry name" value="Calcium-dependent phosphotriesterase"/>
    <property type="match status" value="1"/>
</dbReference>
<comment type="caution">
    <text evidence="5">The sequence shown here is derived from an EMBL/GenBank/DDBJ whole genome shotgun (WGS) entry which is preliminary data.</text>
</comment>
<dbReference type="Proteomes" id="UP000031197">
    <property type="component" value="Unassembled WGS sequence"/>
</dbReference>
<dbReference type="Pfam" id="PF20067">
    <property type="entry name" value="SSL_N"/>
    <property type="match status" value="1"/>
</dbReference>
<organism evidence="5 6">
    <name type="scientific">Alteromonas marina</name>
    <dbReference type="NCBI Taxonomy" id="203795"/>
    <lineage>
        <taxon>Bacteria</taxon>
        <taxon>Pseudomonadati</taxon>
        <taxon>Pseudomonadota</taxon>
        <taxon>Gammaproteobacteria</taxon>
        <taxon>Alteromonadales</taxon>
        <taxon>Alteromonadaceae</taxon>
        <taxon>Alteromonas/Salinimonas group</taxon>
        <taxon>Alteromonas</taxon>
    </lineage>
</organism>
<evidence type="ECO:0000256" key="2">
    <source>
        <dbReference type="ARBA" id="ARBA00022553"/>
    </source>
</evidence>
<dbReference type="EMBL" id="JWLW01000029">
    <property type="protein sequence ID" value="KHT49599.1"/>
    <property type="molecule type" value="Genomic_DNA"/>
</dbReference>
<accession>A0A0B3YZ80</accession>
<name>A0A0B3YZ80_9ALTE</name>
<dbReference type="RefSeq" id="WP_039222034.1">
    <property type="nucleotide sequence ID" value="NZ_JWLW01000029.1"/>
</dbReference>
<protein>
    <submittedName>
        <fullName evidence="5">Strictosidine synthase</fullName>
    </submittedName>
</protein>
<evidence type="ECO:0000256" key="3">
    <source>
        <dbReference type="ARBA" id="ARBA00023180"/>
    </source>
</evidence>
<evidence type="ECO:0000313" key="6">
    <source>
        <dbReference type="Proteomes" id="UP000031197"/>
    </source>
</evidence>
<keyword evidence="2" id="KW-0597">Phosphoprotein</keyword>
<proteinExistence type="inferred from homology"/>
<sequence length="358" mass="39204">MKIMWSIAIFVVLYLLLLPVPIEPVAWQAPVDKGFEGKFAKNTRLSELTLVDMGNDYGPEDFALTQNGTLAISSHSGAILLKKEGESAFYPWANTDGRPLGIEYDNKGNLIVADAHLGLLKINSSGKVSVLVDKVNNTPVVYADDVDIAQNGNIYFTDATTKFSAKDFGGTLNASLLEIFEHQGNGRLIEYNPSTGNSVILMDKLVFANGVAVSHDEQSILVNETGKYRVLRYWLLGPNKGQVDVLIDNLPGFPDNISRADNSNYYIGLASPRSAPVDMLSDKPFIRKIIQRLPGFMRPQGQSYGHLLELSEKGEIVQSWQDPTGAFPFVTGAIKTDEGLYISSLTAKNVGLLPVQKH</sequence>
<comment type="similarity">
    <text evidence="1">Belongs to the strictosidine synthase family.</text>
</comment>
<evidence type="ECO:0000313" key="5">
    <source>
        <dbReference type="EMBL" id="KHT49599.1"/>
    </source>
</evidence>
<reference evidence="5 6" key="1">
    <citation type="submission" date="2014-12" db="EMBL/GenBank/DDBJ databases">
        <title>Genome sequencing of Alteromonas marina AD001.</title>
        <authorList>
            <person name="Adrian T.G.S."/>
            <person name="Chan K.G."/>
        </authorList>
    </citation>
    <scope>NUCLEOTIDE SEQUENCE [LARGE SCALE GENOMIC DNA]</scope>
    <source>
        <strain evidence="5 6">AD001</strain>
    </source>
</reference>
<dbReference type="PANTHER" id="PTHR10426:SF88">
    <property type="entry name" value="ADIPOCYTE PLASMA MEMBRANE-ASSOCIATED PROTEIN HEMOMUCIN-RELATED"/>
    <property type="match status" value="1"/>
</dbReference>